<dbReference type="AlphaFoldDB" id="X1NRW7"/>
<dbReference type="EMBL" id="BARV01024423">
    <property type="protein sequence ID" value="GAI46348.1"/>
    <property type="molecule type" value="Genomic_DNA"/>
</dbReference>
<name>X1NRW7_9ZZZZ</name>
<comment type="caution">
    <text evidence="1">The sequence shown here is derived from an EMBL/GenBank/DDBJ whole genome shotgun (WGS) entry which is preliminary data.</text>
</comment>
<sequence>MPEKAIDLKIALSATQQRILGKNPARRYAIFVKDAGTDVIRLAFGIPAVSGRGLRLNEAGSNYEINLTNLWTGEVYAIAESGTPDLIVQEW</sequence>
<accession>X1NRW7</accession>
<proteinExistence type="predicted"/>
<organism evidence="1">
    <name type="scientific">marine sediment metagenome</name>
    <dbReference type="NCBI Taxonomy" id="412755"/>
    <lineage>
        <taxon>unclassified sequences</taxon>
        <taxon>metagenomes</taxon>
        <taxon>ecological metagenomes</taxon>
    </lineage>
</organism>
<gene>
    <name evidence="1" type="ORF">S06H3_39872</name>
</gene>
<protein>
    <submittedName>
        <fullName evidence="1">Uncharacterized protein</fullName>
    </submittedName>
</protein>
<reference evidence="1" key="1">
    <citation type="journal article" date="2014" name="Front. Microbiol.">
        <title>High frequency of phylogenetically diverse reductive dehalogenase-homologous genes in deep subseafloor sedimentary metagenomes.</title>
        <authorList>
            <person name="Kawai M."/>
            <person name="Futagami T."/>
            <person name="Toyoda A."/>
            <person name="Takaki Y."/>
            <person name="Nishi S."/>
            <person name="Hori S."/>
            <person name="Arai W."/>
            <person name="Tsubouchi T."/>
            <person name="Morono Y."/>
            <person name="Uchiyama I."/>
            <person name="Ito T."/>
            <person name="Fujiyama A."/>
            <person name="Inagaki F."/>
            <person name="Takami H."/>
        </authorList>
    </citation>
    <scope>NUCLEOTIDE SEQUENCE</scope>
    <source>
        <strain evidence="1">Expedition CK06-06</strain>
    </source>
</reference>
<evidence type="ECO:0000313" key="1">
    <source>
        <dbReference type="EMBL" id="GAI46348.1"/>
    </source>
</evidence>